<organism evidence="1 2">
    <name type="scientific">Sporomusa termitida</name>
    <dbReference type="NCBI Taxonomy" id="2377"/>
    <lineage>
        <taxon>Bacteria</taxon>
        <taxon>Bacillati</taxon>
        <taxon>Bacillota</taxon>
        <taxon>Negativicutes</taxon>
        <taxon>Selenomonadales</taxon>
        <taxon>Sporomusaceae</taxon>
        <taxon>Sporomusa</taxon>
    </lineage>
</organism>
<evidence type="ECO:0008006" key="3">
    <source>
        <dbReference type="Google" id="ProtNLM"/>
    </source>
</evidence>
<name>A0A517DTT4_9FIRM</name>
<dbReference type="EMBL" id="CP036259">
    <property type="protein sequence ID" value="QDR80762.1"/>
    <property type="molecule type" value="Genomic_DNA"/>
</dbReference>
<dbReference type="InterPro" id="IPR021338">
    <property type="entry name" value="DUF2953"/>
</dbReference>
<dbReference type="Proteomes" id="UP000320776">
    <property type="component" value="Chromosome"/>
</dbReference>
<keyword evidence="2" id="KW-1185">Reference proteome</keyword>
<proteinExistence type="predicted"/>
<accession>A0A517DTT4</accession>
<protein>
    <recommendedName>
        <fullName evidence="3">DUF2953 domain-containing protein</fullName>
    </recommendedName>
</protein>
<evidence type="ECO:0000313" key="1">
    <source>
        <dbReference type="EMBL" id="QDR80762.1"/>
    </source>
</evidence>
<reference evidence="1 2" key="1">
    <citation type="submission" date="2019-02" db="EMBL/GenBank/DDBJ databases">
        <title>Closed genome of Sporomusa termitida DSM 4440.</title>
        <authorList>
            <person name="Poehlein A."/>
            <person name="Daniel R."/>
        </authorList>
    </citation>
    <scope>NUCLEOTIDE SEQUENCE [LARGE SCALE GENOMIC DNA]</scope>
    <source>
        <strain evidence="1 2">DSM 4440</strain>
    </source>
</reference>
<dbReference type="Pfam" id="PF11167">
    <property type="entry name" value="DUF2953"/>
    <property type="match status" value="1"/>
</dbReference>
<sequence length="225" mass="25858">MVNWLMIIAAGIILLFMLSRINVYIELYLCRHNDDDHLAITLHALKPLFVYTIKIPVIEIVQYNELPWITSKIKAPAGGTETYVAREQRFVKRMAEFFLTNPRKFHKLMRGVNRYIRTYRYYINNLVSSIHCQKIDIKIVYGFDDAAFTGLMMGVFGAAQGFLLTALNTRLKLDAKPAIKIIPVYGQCRLQLDFQCILRIRLGKVITATMATLTNSLYKEATRSG</sequence>
<gene>
    <name evidence="1" type="ORF">SPTER_20960</name>
</gene>
<dbReference type="AlphaFoldDB" id="A0A517DTT4"/>
<dbReference type="KEGG" id="sted:SPTER_20960"/>
<evidence type="ECO:0000313" key="2">
    <source>
        <dbReference type="Proteomes" id="UP000320776"/>
    </source>
</evidence>
<dbReference type="OrthoDB" id="1683589at2"/>
<dbReference type="RefSeq" id="WP_144350337.1">
    <property type="nucleotide sequence ID" value="NZ_CP036259.1"/>
</dbReference>